<evidence type="ECO:0000313" key="3">
    <source>
        <dbReference type="EMBL" id="RMB98501.1"/>
    </source>
</evidence>
<keyword evidence="1" id="KW-0880">Kelch repeat</keyword>
<dbReference type="AlphaFoldDB" id="A0A3M0JBM3"/>
<organism evidence="3 4">
    <name type="scientific">Hirundo rustica rustica</name>
    <dbReference type="NCBI Taxonomy" id="333673"/>
    <lineage>
        <taxon>Eukaryota</taxon>
        <taxon>Metazoa</taxon>
        <taxon>Chordata</taxon>
        <taxon>Craniata</taxon>
        <taxon>Vertebrata</taxon>
        <taxon>Euteleostomi</taxon>
        <taxon>Archelosauria</taxon>
        <taxon>Archosauria</taxon>
        <taxon>Dinosauria</taxon>
        <taxon>Saurischia</taxon>
        <taxon>Theropoda</taxon>
        <taxon>Coelurosauria</taxon>
        <taxon>Aves</taxon>
        <taxon>Neognathae</taxon>
        <taxon>Neoaves</taxon>
        <taxon>Telluraves</taxon>
        <taxon>Australaves</taxon>
        <taxon>Passeriformes</taxon>
        <taxon>Sylvioidea</taxon>
        <taxon>Hirundinidae</taxon>
        <taxon>Hirundo</taxon>
    </lineage>
</organism>
<name>A0A3M0JBM3_HIRRU</name>
<dbReference type="Pfam" id="PF01344">
    <property type="entry name" value="Kelch_1"/>
    <property type="match status" value="1"/>
</dbReference>
<keyword evidence="2" id="KW-0677">Repeat</keyword>
<dbReference type="SUPFAM" id="SSF117281">
    <property type="entry name" value="Kelch motif"/>
    <property type="match status" value="1"/>
</dbReference>
<dbReference type="EMBL" id="QRBI01000152">
    <property type="protein sequence ID" value="RMB98501.1"/>
    <property type="molecule type" value="Genomic_DNA"/>
</dbReference>
<sequence>MAADPADQFCVAEERSGHCAVVDGNFLYVWGGYVSIEENEVYLPSDELWIYDMDSGLWQVALFTLNYYLKLILGTDVQGKAFGGVGHVK</sequence>
<protein>
    <submittedName>
        <fullName evidence="3">Uncharacterized protein</fullName>
    </submittedName>
</protein>
<evidence type="ECO:0000256" key="1">
    <source>
        <dbReference type="ARBA" id="ARBA00022441"/>
    </source>
</evidence>
<dbReference type="InterPro" id="IPR006652">
    <property type="entry name" value="Kelch_1"/>
</dbReference>
<dbReference type="PANTHER" id="PTHR46228:SF1">
    <property type="entry name" value="KELCH DOMAIN-CONTAINING PROTEIN 1"/>
    <property type="match status" value="1"/>
</dbReference>
<evidence type="ECO:0000313" key="4">
    <source>
        <dbReference type="Proteomes" id="UP000269221"/>
    </source>
</evidence>
<dbReference type="Gene3D" id="2.120.10.80">
    <property type="entry name" value="Kelch-type beta propeller"/>
    <property type="match status" value="1"/>
</dbReference>
<dbReference type="Proteomes" id="UP000269221">
    <property type="component" value="Unassembled WGS sequence"/>
</dbReference>
<keyword evidence="4" id="KW-1185">Reference proteome</keyword>
<evidence type="ECO:0000256" key="2">
    <source>
        <dbReference type="ARBA" id="ARBA00022737"/>
    </source>
</evidence>
<reference evidence="3 4" key="1">
    <citation type="submission" date="2018-07" db="EMBL/GenBank/DDBJ databases">
        <title>A high quality draft genome assembly of the barn swallow (H. rustica rustica).</title>
        <authorList>
            <person name="Formenti G."/>
            <person name="Chiara M."/>
            <person name="Poveda L."/>
            <person name="Francoijs K.-J."/>
            <person name="Bonisoli-Alquati A."/>
            <person name="Canova L."/>
            <person name="Gianfranceschi L."/>
            <person name="Horner D.S."/>
            <person name="Saino N."/>
        </authorList>
    </citation>
    <scope>NUCLEOTIDE SEQUENCE [LARGE SCALE GENOMIC DNA]</scope>
    <source>
        <strain evidence="3">Chelidonia</strain>
        <tissue evidence="3">Blood</tissue>
    </source>
</reference>
<dbReference type="PANTHER" id="PTHR46228">
    <property type="entry name" value="KELCH DOMAIN-CONTAINING PROTEIN"/>
    <property type="match status" value="1"/>
</dbReference>
<accession>A0A3M0JBM3</accession>
<proteinExistence type="predicted"/>
<gene>
    <name evidence="3" type="ORF">DUI87_24715</name>
</gene>
<dbReference type="OrthoDB" id="10251809at2759"/>
<comment type="caution">
    <text evidence="3">The sequence shown here is derived from an EMBL/GenBank/DDBJ whole genome shotgun (WGS) entry which is preliminary data.</text>
</comment>
<dbReference type="InterPro" id="IPR015915">
    <property type="entry name" value="Kelch-typ_b-propeller"/>
</dbReference>
<dbReference type="STRING" id="333673.A0A3M0JBM3"/>